<reference evidence="1 2" key="1">
    <citation type="journal article" date="2022" name="Int. J. Syst. Evol. Microbiol.">
        <title>Miniphocaeibacter halophilus sp. nov., an ammonium-tolerant acetate-producing bacterium isolated from a biogas system.</title>
        <authorList>
            <person name="Schnurer A."/>
            <person name="Singh A."/>
            <person name="Bi S."/>
            <person name="Qiao W."/>
            <person name="Westerholm M."/>
        </authorList>
    </citation>
    <scope>NUCLEOTIDE SEQUENCE [LARGE SCALE GENOMIC DNA]</scope>
    <source>
        <strain evidence="1 2">AMB_01</strain>
    </source>
</reference>
<dbReference type="Proteomes" id="UP000595814">
    <property type="component" value="Chromosome"/>
</dbReference>
<accession>A0AC61MT43</accession>
<dbReference type="EMBL" id="CP066744">
    <property type="protein sequence ID" value="QQK08860.1"/>
    <property type="molecule type" value="Genomic_DNA"/>
</dbReference>
<protein>
    <submittedName>
        <fullName evidence="1">Iron ABC transporter permease</fullName>
    </submittedName>
</protein>
<organism evidence="1 2">
    <name type="scientific">Miniphocaeibacter halophilus</name>
    <dbReference type="NCBI Taxonomy" id="2931922"/>
    <lineage>
        <taxon>Bacteria</taxon>
        <taxon>Bacillati</taxon>
        <taxon>Bacillota</taxon>
        <taxon>Tissierellia</taxon>
        <taxon>Tissierellales</taxon>
        <taxon>Peptoniphilaceae</taxon>
        <taxon>Miniphocaeibacter</taxon>
    </lineage>
</organism>
<keyword evidence="2" id="KW-1185">Reference proteome</keyword>
<sequence length="539" mass="60185">MFNKKLFNKTLDKFIMLTISIVVILFILYPFIAVFIESLFEDGSINLSKLFNFIITEKKLIYNSLLMAILTAVLTTTVTVAIAIYWFISGKRLKKIINATLFLTLISPPFISSLSYINLFGRRGFITYELLHLRINPYGLPGIVFMQSVGFISLNALILIGILKTMDSSTINSARSLGAKTNNIITDIIIPYLKSGIVVVFMLTFVRSLADFSTPAIIGGSYNVLATEAYLSIISAGDINRSALINLVLFSIAIIIFIIFRNNFKNISTNSFSNGDNNIVINKSGLIFNIFKIITILFLGILIIQYSSIFISAFTKSIGGKKHFTLEHFNNSKQYFTTTYVRSIVYSLIAGITSSFLGLFIVYYMQIRKLKFFKFIDFIATLPYIVPGTFFGIGYILAFNKAPLKLTGTVYIVVLNLIFKVLPFATKTNLTTVSQINKELTNSVKDLGGFGLYDFKDVVLPMAKESLFLTFVNGFTSSMTTIGSIIFLVYPAQKLITLVLFDVVQSGKYGVASVLSCLIILTCLLINGLYYKIISKKEK</sequence>
<name>A0AC61MT43_9FIRM</name>
<proteinExistence type="predicted"/>
<evidence type="ECO:0000313" key="2">
    <source>
        <dbReference type="Proteomes" id="UP000595814"/>
    </source>
</evidence>
<evidence type="ECO:0000313" key="1">
    <source>
        <dbReference type="EMBL" id="QQK08860.1"/>
    </source>
</evidence>
<gene>
    <name evidence="1" type="ORF">JFY71_04810</name>
</gene>